<dbReference type="Pfam" id="PF02470">
    <property type="entry name" value="MlaD"/>
    <property type="match status" value="1"/>
</dbReference>
<dbReference type="Proteomes" id="UP001611415">
    <property type="component" value="Unassembled WGS sequence"/>
</dbReference>
<accession>A0ABW7X1B1</accession>
<dbReference type="PANTHER" id="PTHR33371:SF4">
    <property type="entry name" value="INTERMEMBRANE PHOSPHOLIPID TRANSPORT SYSTEM BINDING PROTEIN MLAD"/>
    <property type="match status" value="1"/>
</dbReference>
<evidence type="ECO:0000256" key="1">
    <source>
        <dbReference type="SAM" id="Phobius"/>
    </source>
</evidence>
<dbReference type="EMBL" id="JBIRYO010000008">
    <property type="protein sequence ID" value="MFI2474837.1"/>
    <property type="molecule type" value="Genomic_DNA"/>
</dbReference>
<proteinExistence type="predicted"/>
<feature type="transmembrane region" description="Helical" evidence="1">
    <location>
        <begin position="12"/>
        <end position="30"/>
    </location>
</feature>
<keyword evidence="4" id="KW-1185">Reference proteome</keyword>
<reference evidence="3 4" key="1">
    <citation type="submission" date="2024-10" db="EMBL/GenBank/DDBJ databases">
        <title>The Natural Products Discovery Center: Release of the First 8490 Sequenced Strains for Exploring Actinobacteria Biosynthetic Diversity.</title>
        <authorList>
            <person name="Kalkreuter E."/>
            <person name="Kautsar S.A."/>
            <person name="Yang D."/>
            <person name="Bader C.D."/>
            <person name="Teijaro C.N."/>
            <person name="Fluegel L."/>
            <person name="Davis C.M."/>
            <person name="Simpson J.R."/>
            <person name="Lauterbach L."/>
            <person name="Steele A.D."/>
            <person name="Gui C."/>
            <person name="Meng S."/>
            <person name="Li G."/>
            <person name="Viehrig K."/>
            <person name="Ye F."/>
            <person name="Su P."/>
            <person name="Kiefer A.F."/>
            <person name="Nichols A."/>
            <person name="Cepeda A.J."/>
            <person name="Yan W."/>
            <person name="Fan B."/>
            <person name="Jiang Y."/>
            <person name="Adhikari A."/>
            <person name="Zheng C.-J."/>
            <person name="Schuster L."/>
            <person name="Cowan T.M."/>
            <person name="Smanski M.J."/>
            <person name="Chevrette M.G."/>
            <person name="De Carvalho L.P.S."/>
            <person name="Shen B."/>
        </authorList>
    </citation>
    <scope>NUCLEOTIDE SEQUENCE [LARGE SCALE GENOMIC DNA]</scope>
    <source>
        <strain evidence="3 4">NPDC019275</strain>
    </source>
</reference>
<dbReference type="InterPro" id="IPR052336">
    <property type="entry name" value="MlaD_Phospholipid_Transporter"/>
</dbReference>
<evidence type="ECO:0000313" key="4">
    <source>
        <dbReference type="Proteomes" id="UP001611415"/>
    </source>
</evidence>
<gene>
    <name evidence="3" type="ORF">ACH49W_15790</name>
</gene>
<evidence type="ECO:0000313" key="3">
    <source>
        <dbReference type="EMBL" id="MFI2474837.1"/>
    </source>
</evidence>
<name>A0ABW7X1B1_9NOCA</name>
<protein>
    <submittedName>
        <fullName evidence="3">MlaD family protein</fullName>
    </submittedName>
</protein>
<keyword evidence="1" id="KW-0812">Transmembrane</keyword>
<evidence type="ECO:0000259" key="2">
    <source>
        <dbReference type="Pfam" id="PF02470"/>
    </source>
</evidence>
<feature type="domain" description="Mce/MlaD" evidence="2">
    <location>
        <begin position="37"/>
        <end position="109"/>
    </location>
</feature>
<dbReference type="InterPro" id="IPR003399">
    <property type="entry name" value="Mce/MlaD"/>
</dbReference>
<comment type="caution">
    <text evidence="3">The sequence shown here is derived from an EMBL/GenBank/DDBJ whole genome shotgun (WGS) entry which is preliminary data.</text>
</comment>
<keyword evidence="1" id="KW-0472">Membrane</keyword>
<dbReference type="RefSeq" id="WP_397092851.1">
    <property type="nucleotide sequence ID" value="NZ_JBIRYO010000008.1"/>
</dbReference>
<organism evidence="3 4">
    <name type="scientific">Nocardia xishanensis</name>
    <dbReference type="NCBI Taxonomy" id="238964"/>
    <lineage>
        <taxon>Bacteria</taxon>
        <taxon>Bacillati</taxon>
        <taxon>Actinomycetota</taxon>
        <taxon>Actinomycetes</taxon>
        <taxon>Mycobacteriales</taxon>
        <taxon>Nocardiaceae</taxon>
        <taxon>Nocardia</taxon>
    </lineage>
</organism>
<sequence length="364" mass="37721">MKRILAARGFMSVTGVLALVAVTMLTYYVVVEPPRKTQTYCATMPDAIGLYVGSHVTVRGIAVGTVTALAPGDKDVRVDFEVDADHPLRGDVSAATVSDTLVADRELAVLFDGNEPGTWDPRQCITRTLTAKSITETLDAVSKLAGELNGGDSGVPRQIRDGVTALRDAAAGAGPALNSLITELGTALRAPDAAIGHLGAVIDALSSLSETLRINWDEVKVAIIRLGSGFEFINDSIFGQAIPIIDRIGTLLIWANTVIRPYGGLLLDGLEASVPYLRMLAADVGSVREIITMIPPIAAAFGRAADPADSALVYAAPKVALSQPEAGSVCAAVNALSPGSCTGSGDHLAIVGLPQLVFASVGAR</sequence>
<keyword evidence="1" id="KW-1133">Transmembrane helix</keyword>
<dbReference type="PANTHER" id="PTHR33371">
    <property type="entry name" value="INTERMEMBRANE PHOSPHOLIPID TRANSPORT SYSTEM BINDING PROTEIN MLAD-RELATED"/>
    <property type="match status" value="1"/>
</dbReference>